<evidence type="ECO:0000313" key="2">
    <source>
        <dbReference type="EMBL" id="MBD3863738.1"/>
    </source>
</evidence>
<organism evidence="2 3">
    <name type="scientific">Olleya marilimosa</name>
    <dbReference type="NCBI Taxonomy" id="272164"/>
    <lineage>
        <taxon>Bacteria</taxon>
        <taxon>Pseudomonadati</taxon>
        <taxon>Bacteroidota</taxon>
        <taxon>Flavobacteriia</taxon>
        <taxon>Flavobacteriales</taxon>
        <taxon>Flavobacteriaceae</taxon>
    </lineage>
</organism>
<feature type="transmembrane region" description="Helical" evidence="1">
    <location>
        <begin position="6"/>
        <end position="26"/>
    </location>
</feature>
<protein>
    <submittedName>
        <fullName evidence="2">Uncharacterized protein</fullName>
    </submittedName>
</protein>
<dbReference type="EMBL" id="JACXXH010000005">
    <property type="protein sequence ID" value="MBD3863738.1"/>
    <property type="molecule type" value="Genomic_DNA"/>
</dbReference>
<proteinExistence type="predicted"/>
<sequence>MEEQLLNLLMYTVPSIITGAIAYLFFREHMQNEEERRKFDIVKTLNKESLPVRLQAYERITLFLERISPNKLLLRVAPLSSDKQAYEDLLIKNIEQEFEHNLSQQIYLSNDCWTIVNASKSATIQLIRKAGMSEKIDSANKLRETILSEMIDKPAPSNAGLHYIKKEVGEMW</sequence>
<keyword evidence="1" id="KW-1133">Transmembrane helix</keyword>
<dbReference type="RefSeq" id="WP_191101388.1">
    <property type="nucleotide sequence ID" value="NZ_JACXXH010000005.1"/>
</dbReference>
<reference evidence="2 3" key="1">
    <citation type="submission" date="2020-09" db="EMBL/GenBank/DDBJ databases">
        <title>Bacillus nautilus sp. nov., Chryseoglobus crepusculi sp. nov, and Psychrobacter noctis sp. nov., isolated from deep-sea sponges from the equatorial Atlantic.</title>
        <authorList>
            <person name="Stennett H.L."/>
            <person name="Williams S.E."/>
        </authorList>
    </citation>
    <scope>NUCLEOTIDE SEQUENCE [LARGE SCALE GENOMIC DNA]</scope>
    <source>
        <strain evidence="2 3">28M-24</strain>
    </source>
</reference>
<dbReference type="Pfam" id="PF25589">
    <property type="entry name" value="DUF7935"/>
    <property type="match status" value="1"/>
</dbReference>
<name>A0ABR8LZQ5_9FLAO</name>
<keyword evidence="3" id="KW-1185">Reference proteome</keyword>
<accession>A0ABR8LZQ5</accession>
<keyword evidence="1" id="KW-0472">Membrane</keyword>
<evidence type="ECO:0000256" key="1">
    <source>
        <dbReference type="SAM" id="Phobius"/>
    </source>
</evidence>
<dbReference type="Proteomes" id="UP000627521">
    <property type="component" value="Unassembled WGS sequence"/>
</dbReference>
<dbReference type="InterPro" id="IPR057695">
    <property type="entry name" value="DUF7935"/>
</dbReference>
<evidence type="ECO:0000313" key="3">
    <source>
        <dbReference type="Proteomes" id="UP000627521"/>
    </source>
</evidence>
<comment type="caution">
    <text evidence="2">The sequence shown here is derived from an EMBL/GenBank/DDBJ whole genome shotgun (WGS) entry which is preliminary data.</text>
</comment>
<gene>
    <name evidence="2" type="ORF">IEG06_09765</name>
</gene>
<keyword evidence="1" id="KW-0812">Transmembrane</keyword>